<proteinExistence type="inferred from homology"/>
<feature type="compositionally biased region" description="Basic and acidic residues" evidence="2">
    <location>
        <begin position="103"/>
        <end position="114"/>
    </location>
</feature>
<comment type="caution">
    <text evidence="4">The sequence shown here is derived from an EMBL/GenBank/DDBJ whole genome shotgun (WGS) entry which is preliminary data.</text>
</comment>
<dbReference type="RefSeq" id="WP_116304124.1">
    <property type="nucleotide sequence ID" value="NZ_NFZV01000040.1"/>
</dbReference>
<dbReference type="PROSITE" id="PS51826">
    <property type="entry name" value="PSBD"/>
    <property type="match status" value="1"/>
</dbReference>
<evidence type="ECO:0000313" key="5">
    <source>
        <dbReference type="Proteomes" id="UP000256763"/>
    </source>
</evidence>
<dbReference type="EMBL" id="NFZW01000041">
    <property type="protein sequence ID" value="RFA31717.1"/>
    <property type="molecule type" value="Genomic_DNA"/>
</dbReference>
<reference evidence="5" key="1">
    <citation type="submission" date="2017-05" db="EMBL/GenBank/DDBJ databases">
        <authorList>
            <person name="Sharma S."/>
            <person name="Sidhu C."/>
            <person name="Pinnaka A.K."/>
        </authorList>
    </citation>
    <scope>NUCLEOTIDE SEQUENCE [LARGE SCALE GENOMIC DNA]</scope>
    <source>
        <strain evidence="5">AK93</strain>
    </source>
</reference>
<evidence type="ECO:0000259" key="3">
    <source>
        <dbReference type="PROSITE" id="PS51826"/>
    </source>
</evidence>
<evidence type="ECO:0000256" key="2">
    <source>
        <dbReference type="SAM" id="MobiDB-lite"/>
    </source>
</evidence>
<comment type="similarity">
    <text evidence="1">Belongs to the 2-oxoacid dehydrogenase family.</text>
</comment>
<dbReference type="AlphaFoldDB" id="A0A3E0WHV2"/>
<dbReference type="GO" id="GO:0016746">
    <property type="term" value="F:acyltransferase activity"/>
    <property type="evidence" value="ECO:0007669"/>
    <property type="project" value="InterPro"/>
</dbReference>
<feature type="domain" description="Peripheral subunit-binding (PSBD)" evidence="3">
    <location>
        <begin position="143"/>
        <end position="180"/>
    </location>
</feature>
<dbReference type="Pfam" id="PF02817">
    <property type="entry name" value="E3_binding"/>
    <property type="match status" value="1"/>
</dbReference>
<dbReference type="InterPro" id="IPR036625">
    <property type="entry name" value="E3-bd_dom_sf"/>
</dbReference>
<protein>
    <recommendedName>
        <fullName evidence="3">Peripheral subunit-binding (PSBD) domain-containing protein</fullName>
    </recommendedName>
</protein>
<feature type="compositionally biased region" description="Acidic residues" evidence="2">
    <location>
        <begin position="120"/>
        <end position="138"/>
    </location>
</feature>
<dbReference type="Gene3D" id="4.10.320.10">
    <property type="entry name" value="E3-binding domain"/>
    <property type="match status" value="1"/>
</dbReference>
<feature type="region of interest" description="Disordered" evidence="2">
    <location>
        <begin position="69"/>
        <end position="182"/>
    </location>
</feature>
<sequence length="182" mass="19483">MDVQENLNSKIQESALQGVQSFIGEAVDQIKDQLEETRGALNSLRDRFPEADALQAFIDNVDEACEQAESALESALANQESSAQDSEQAQAAETEESEEQQAGDDKRAITDEIAKASGESAEDNDEEQEAGAESEPDEASSIPATQAARKMAEELGVELSELEGTGVGGKITRHDVNQAAQR</sequence>
<gene>
    <name evidence="4" type="ORF">CAL65_21520</name>
</gene>
<evidence type="ECO:0000256" key="1">
    <source>
        <dbReference type="ARBA" id="ARBA00007317"/>
    </source>
</evidence>
<dbReference type="SUPFAM" id="SSF47005">
    <property type="entry name" value="Peripheral subunit-binding domain of 2-oxo acid dehydrogenase complex"/>
    <property type="match status" value="1"/>
</dbReference>
<dbReference type="Proteomes" id="UP000256763">
    <property type="component" value="Unassembled WGS sequence"/>
</dbReference>
<keyword evidence="5" id="KW-1185">Reference proteome</keyword>
<organism evidence="4 5">
    <name type="scientific">Alkalilimnicola ehrlichii</name>
    <dbReference type="NCBI Taxonomy" id="351052"/>
    <lineage>
        <taxon>Bacteria</taxon>
        <taxon>Pseudomonadati</taxon>
        <taxon>Pseudomonadota</taxon>
        <taxon>Gammaproteobacteria</taxon>
        <taxon>Chromatiales</taxon>
        <taxon>Ectothiorhodospiraceae</taxon>
        <taxon>Alkalilimnicola</taxon>
    </lineage>
</organism>
<name>A0A3E0WHV2_9GAMM</name>
<feature type="compositionally biased region" description="Acidic residues" evidence="2">
    <location>
        <begin position="93"/>
        <end position="102"/>
    </location>
</feature>
<accession>A0A3E0WHV2</accession>
<evidence type="ECO:0000313" key="4">
    <source>
        <dbReference type="EMBL" id="RFA31717.1"/>
    </source>
</evidence>
<dbReference type="InterPro" id="IPR004167">
    <property type="entry name" value="PSBD"/>
</dbReference>
<feature type="compositionally biased region" description="Low complexity" evidence="2">
    <location>
        <begin position="69"/>
        <end position="92"/>
    </location>
</feature>